<dbReference type="Pfam" id="PF04055">
    <property type="entry name" value="Radical_SAM"/>
    <property type="match status" value="1"/>
</dbReference>
<keyword evidence="4" id="KW-0408">Iron</keyword>
<keyword evidence="3" id="KW-0479">Metal-binding</keyword>
<feature type="domain" description="Radical SAM core" evidence="6">
    <location>
        <begin position="15"/>
        <end position="280"/>
    </location>
</feature>
<dbReference type="InterPro" id="IPR013785">
    <property type="entry name" value="Aldolase_TIM"/>
</dbReference>
<dbReference type="SUPFAM" id="SSF102114">
    <property type="entry name" value="Radical SAM enzymes"/>
    <property type="match status" value="1"/>
</dbReference>
<dbReference type="SMART" id="SM00729">
    <property type="entry name" value="Elp3"/>
    <property type="match status" value="1"/>
</dbReference>
<dbReference type="PANTHER" id="PTHR43409:SF4">
    <property type="entry name" value="RADICAL SAM SUPERFAMILY PROTEIN"/>
    <property type="match status" value="1"/>
</dbReference>
<evidence type="ECO:0000256" key="4">
    <source>
        <dbReference type="ARBA" id="ARBA00023004"/>
    </source>
</evidence>
<dbReference type="GO" id="GO:0051536">
    <property type="term" value="F:iron-sulfur cluster binding"/>
    <property type="evidence" value="ECO:0007669"/>
    <property type="project" value="UniProtKB-KW"/>
</dbReference>
<dbReference type="InterPro" id="IPR007197">
    <property type="entry name" value="rSAM"/>
</dbReference>
<dbReference type="OrthoDB" id="5470216at2"/>
<dbReference type="GO" id="GO:0003824">
    <property type="term" value="F:catalytic activity"/>
    <property type="evidence" value="ECO:0007669"/>
    <property type="project" value="InterPro"/>
</dbReference>
<dbReference type="AlphaFoldDB" id="B9M410"/>
<evidence type="ECO:0000256" key="5">
    <source>
        <dbReference type="ARBA" id="ARBA00023014"/>
    </source>
</evidence>
<dbReference type="eggNOG" id="COG1032">
    <property type="taxonomic scope" value="Bacteria"/>
</dbReference>
<dbReference type="STRING" id="316067.Geob_1293"/>
<dbReference type="InterPro" id="IPR051198">
    <property type="entry name" value="BchE-like"/>
</dbReference>
<keyword evidence="2" id="KW-0949">S-adenosyl-L-methionine</keyword>
<proteinExistence type="predicted"/>
<organism evidence="7 8">
    <name type="scientific">Geotalea daltonii (strain DSM 22248 / JCM 15807 / FRC-32)</name>
    <name type="common">Geobacter daltonii</name>
    <dbReference type="NCBI Taxonomy" id="316067"/>
    <lineage>
        <taxon>Bacteria</taxon>
        <taxon>Pseudomonadati</taxon>
        <taxon>Thermodesulfobacteriota</taxon>
        <taxon>Desulfuromonadia</taxon>
        <taxon>Geobacterales</taxon>
        <taxon>Geobacteraceae</taxon>
        <taxon>Geotalea</taxon>
    </lineage>
</organism>
<dbReference type="Proteomes" id="UP000007721">
    <property type="component" value="Chromosome"/>
</dbReference>
<accession>B9M410</accession>
<evidence type="ECO:0000256" key="2">
    <source>
        <dbReference type="ARBA" id="ARBA00022691"/>
    </source>
</evidence>
<dbReference type="SFLD" id="SFLDG01095">
    <property type="entry name" value="Uncharacterised_Radical_SAM_Su"/>
    <property type="match status" value="1"/>
</dbReference>
<evidence type="ECO:0000256" key="3">
    <source>
        <dbReference type="ARBA" id="ARBA00022723"/>
    </source>
</evidence>
<keyword evidence="8" id="KW-1185">Reference proteome</keyword>
<comment type="cofactor">
    <cofactor evidence="1">
        <name>[4Fe-4S] cluster</name>
        <dbReference type="ChEBI" id="CHEBI:49883"/>
    </cofactor>
</comment>
<evidence type="ECO:0000313" key="8">
    <source>
        <dbReference type="Proteomes" id="UP000007721"/>
    </source>
</evidence>
<dbReference type="SFLD" id="SFLDS00029">
    <property type="entry name" value="Radical_SAM"/>
    <property type="match status" value="1"/>
</dbReference>
<evidence type="ECO:0000259" key="6">
    <source>
        <dbReference type="PROSITE" id="PS51918"/>
    </source>
</evidence>
<dbReference type="PROSITE" id="PS51918">
    <property type="entry name" value="RADICAL_SAM"/>
    <property type="match status" value="1"/>
</dbReference>
<reference evidence="7 8" key="1">
    <citation type="submission" date="2009-01" db="EMBL/GenBank/DDBJ databases">
        <title>Complete sequence of Geobacter sp. FRC-32.</title>
        <authorList>
            <consortium name="US DOE Joint Genome Institute"/>
            <person name="Lucas S."/>
            <person name="Copeland A."/>
            <person name="Lapidus A."/>
            <person name="Glavina del Rio T."/>
            <person name="Dalin E."/>
            <person name="Tice H."/>
            <person name="Bruce D."/>
            <person name="Goodwin L."/>
            <person name="Pitluck S."/>
            <person name="Saunders E."/>
            <person name="Brettin T."/>
            <person name="Detter J.C."/>
            <person name="Han C."/>
            <person name="Larimer F."/>
            <person name="Land M."/>
            <person name="Hauser L."/>
            <person name="Kyrpides N."/>
            <person name="Ovchinnikova G."/>
            <person name="Kostka J."/>
            <person name="Richardson P."/>
        </authorList>
    </citation>
    <scope>NUCLEOTIDE SEQUENCE [LARGE SCALE GENOMIC DNA]</scope>
    <source>
        <strain evidence="8">DSM 22248 / JCM 15807 / FRC-32</strain>
    </source>
</reference>
<dbReference type="KEGG" id="geo:Geob_1293"/>
<sequence length="378" mass="42940">MDRHNGFEQGPIRPPSEASSLLLRVNRNCPWNRCTFCSIYKKSKFSLRPVDEVIHDIDCIHDFIIRLQDRGTSPAALQKNLSPGEEPAFYAAYNWLEGGMESIFLQDADSLVIRPENLLKILRHIRSRFPGVKRITSYARSDSVARIGDEMLKEIAAAGLNRIHIGMETASDTVLKLVRKGVTKETHISAGLKVKAAGIELSEYFLIGLGGTEFSQLHALESADALSRINPDFIRFRTLHLPDKITLYPDGDTRYRWAPDLTLAKEVLTLIEHLHGITSRMTSDHSYNLFQEIDGTLPQEQERLAGVLRTFIAMDREQQILFQVGKRAGYFLRLGDMADPGRVNQVRDICRQSDITPDNADERIHEIVQDRMRRGMPF</sequence>
<dbReference type="InterPro" id="IPR006638">
    <property type="entry name" value="Elp3/MiaA/NifB-like_rSAM"/>
</dbReference>
<dbReference type="EMBL" id="CP001390">
    <property type="protein sequence ID" value="ACM19653.1"/>
    <property type="molecule type" value="Genomic_DNA"/>
</dbReference>
<dbReference type="GO" id="GO:0046872">
    <property type="term" value="F:metal ion binding"/>
    <property type="evidence" value="ECO:0007669"/>
    <property type="project" value="UniProtKB-KW"/>
</dbReference>
<dbReference type="Gene3D" id="3.20.20.70">
    <property type="entry name" value="Aldolase class I"/>
    <property type="match status" value="1"/>
</dbReference>
<dbReference type="PANTHER" id="PTHR43409">
    <property type="entry name" value="ANAEROBIC MAGNESIUM-PROTOPORPHYRIN IX MONOMETHYL ESTER CYCLASE-RELATED"/>
    <property type="match status" value="1"/>
</dbReference>
<gene>
    <name evidence="7" type="ordered locus">Geob_1293</name>
</gene>
<dbReference type="HOGENOM" id="CLU_044464_1_1_7"/>
<protein>
    <submittedName>
        <fullName evidence="7">Radical SAM domain iron-sulfur cluster-binding oxidoreductase</fullName>
    </submittedName>
</protein>
<keyword evidence="5" id="KW-0411">Iron-sulfur</keyword>
<evidence type="ECO:0000256" key="1">
    <source>
        <dbReference type="ARBA" id="ARBA00001966"/>
    </source>
</evidence>
<name>B9M410_GEODF</name>
<dbReference type="InterPro" id="IPR058240">
    <property type="entry name" value="rSAM_sf"/>
</dbReference>
<dbReference type="RefSeq" id="WP_012646382.1">
    <property type="nucleotide sequence ID" value="NC_011979.1"/>
</dbReference>
<evidence type="ECO:0000313" key="7">
    <source>
        <dbReference type="EMBL" id="ACM19653.1"/>
    </source>
</evidence>